<feature type="domain" description="RNA polymerase sigma-70 region 4" evidence="7">
    <location>
        <begin position="145"/>
        <end position="190"/>
    </location>
</feature>
<comment type="caution">
    <text evidence="8">The sequence shown here is derived from an EMBL/GenBank/DDBJ whole genome shotgun (WGS) entry which is preliminary data.</text>
</comment>
<dbReference type="SUPFAM" id="SSF88659">
    <property type="entry name" value="Sigma3 and sigma4 domains of RNA polymerase sigma factors"/>
    <property type="match status" value="1"/>
</dbReference>
<evidence type="ECO:0000256" key="2">
    <source>
        <dbReference type="ARBA" id="ARBA00023015"/>
    </source>
</evidence>
<dbReference type="GO" id="GO:0016987">
    <property type="term" value="F:sigma factor activity"/>
    <property type="evidence" value="ECO:0007669"/>
    <property type="project" value="UniProtKB-KW"/>
</dbReference>
<dbReference type="EMBL" id="JAMSLR010000001">
    <property type="protein sequence ID" value="MCM8747755.1"/>
    <property type="molecule type" value="Genomic_DNA"/>
</dbReference>
<dbReference type="Pfam" id="PF04545">
    <property type="entry name" value="Sigma70_r4"/>
    <property type="match status" value="1"/>
</dbReference>
<dbReference type="RefSeq" id="WP_284055541.1">
    <property type="nucleotide sequence ID" value="NZ_JAMSLR010000001.1"/>
</dbReference>
<dbReference type="CDD" id="cd06171">
    <property type="entry name" value="Sigma70_r4"/>
    <property type="match status" value="1"/>
</dbReference>
<dbReference type="Pfam" id="PF04542">
    <property type="entry name" value="Sigma70_r2"/>
    <property type="match status" value="1"/>
</dbReference>
<dbReference type="GO" id="GO:0003677">
    <property type="term" value="F:DNA binding"/>
    <property type="evidence" value="ECO:0007669"/>
    <property type="project" value="UniProtKB-KW"/>
</dbReference>
<evidence type="ECO:0000259" key="7">
    <source>
        <dbReference type="Pfam" id="PF04545"/>
    </source>
</evidence>
<dbReference type="InterPro" id="IPR007630">
    <property type="entry name" value="RNA_pol_sigma70_r4"/>
</dbReference>
<evidence type="ECO:0000256" key="5">
    <source>
        <dbReference type="ARBA" id="ARBA00023163"/>
    </source>
</evidence>
<evidence type="ECO:0000256" key="3">
    <source>
        <dbReference type="ARBA" id="ARBA00023082"/>
    </source>
</evidence>
<keyword evidence="9" id="KW-1185">Reference proteome</keyword>
<keyword evidence="4" id="KW-0238">DNA-binding</keyword>
<gene>
    <name evidence="8" type="ORF">NET02_01185</name>
</gene>
<dbReference type="GO" id="GO:0006352">
    <property type="term" value="P:DNA-templated transcription initiation"/>
    <property type="evidence" value="ECO:0007669"/>
    <property type="project" value="InterPro"/>
</dbReference>
<evidence type="ECO:0000256" key="4">
    <source>
        <dbReference type="ARBA" id="ARBA00023125"/>
    </source>
</evidence>
<dbReference type="InterPro" id="IPR014284">
    <property type="entry name" value="RNA_pol_sigma-70_dom"/>
</dbReference>
<dbReference type="InterPro" id="IPR013325">
    <property type="entry name" value="RNA_pol_sigma_r2"/>
</dbReference>
<feature type="domain" description="RNA polymerase sigma-70 region 2" evidence="6">
    <location>
        <begin position="55"/>
        <end position="104"/>
    </location>
</feature>
<dbReference type="Proteomes" id="UP001165306">
    <property type="component" value="Unassembled WGS sequence"/>
</dbReference>
<dbReference type="AlphaFoldDB" id="A0AA41WD04"/>
<dbReference type="InterPro" id="IPR039425">
    <property type="entry name" value="RNA_pol_sigma-70-like"/>
</dbReference>
<evidence type="ECO:0000256" key="1">
    <source>
        <dbReference type="ARBA" id="ARBA00010641"/>
    </source>
</evidence>
<dbReference type="PANTHER" id="PTHR43133">
    <property type="entry name" value="RNA POLYMERASE ECF-TYPE SIGMA FACTO"/>
    <property type="match status" value="1"/>
</dbReference>
<dbReference type="InterPro" id="IPR013324">
    <property type="entry name" value="RNA_pol_sigma_r3/r4-like"/>
</dbReference>
<evidence type="ECO:0000313" key="9">
    <source>
        <dbReference type="Proteomes" id="UP001165306"/>
    </source>
</evidence>
<protein>
    <submittedName>
        <fullName evidence="8">Sigma-70 family RNA polymerase sigma factor</fullName>
    </submittedName>
</protein>
<dbReference type="Gene3D" id="1.10.10.10">
    <property type="entry name" value="Winged helix-like DNA-binding domain superfamily/Winged helix DNA-binding domain"/>
    <property type="match status" value="1"/>
</dbReference>
<reference evidence="8" key="1">
    <citation type="submission" date="2022-06" db="EMBL/GenBank/DDBJ databases">
        <title>CFH 74404 Thermomicrobiaceae sp.</title>
        <authorList>
            <person name="Ming H."/>
            <person name="Li W.-J."/>
            <person name="Zhao Z."/>
        </authorList>
    </citation>
    <scope>NUCLEOTIDE SEQUENCE</scope>
    <source>
        <strain evidence="8">CFH 74404</strain>
    </source>
</reference>
<dbReference type="InterPro" id="IPR036388">
    <property type="entry name" value="WH-like_DNA-bd_sf"/>
</dbReference>
<sequence length="210" mass="23716">MVEGGAEHLVTRLLAGGPEGDAAARELHDLLVRAALAHLVHQGYSLEAFGADDPEALAEDFAQEALATILRQLHTFRGQSRFTTWAYRIVINLISDEFRRRAWRRRPLPTEHEALPHPVDPADDPVAAAERDEVWGLIARVIREELTPRQRQVLVGRFFQDKPLVVLAEELNTSKDAVYKLLHDARKRLKRALLAHGFTEAEALAAFERR</sequence>
<accession>A0AA41WD04</accession>
<organism evidence="8 9">
    <name type="scientific">Thermalbibacter longus</name>
    <dbReference type="NCBI Taxonomy" id="2951981"/>
    <lineage>
        <taxon>Bacteria</taxon>
        <taxon>Pseudomonadati</taxon>
        <taxon>Thermomicrobiota</taxon>
        <taxon>Thermomicrobia</taxon>
        <taxon>Thermomicrobiales</taxon>
        <taxon>Thermomicrobiaceae</taxon>
        <taxon>Thermalbibacter</taxon>
    </lineage>
</organism>
<dbReference type="PANTHER" id="PTHR43133:SF8">
    <property type="entry name" value="RNA POLYMERASE SIGMA FACTOR HI_1459-RELATED"/>
    <property type="match status" value="1"/>
</dbReference>
<dbReference type="NCBIfam" id="TIGR02937">
    <property type="entry name" value="sigma70-ECF"/>
    <property type="match status" value="1"/>
</dbReference>
<comment type="similarity">
    <text evidence="1">Belongs to the sigma-70 factor family. ECF subfamily.</text>
</comment>
<proteinExistence type="inferred from homology"/>
<keyword evidence="3" id="KW-0731">Sigma factor</keyword>
<keyword evidence="5" id="KW-0804">Transcription</keyword>
<name>A0AA41WD04_9BACT</name>
<evidence type="ECO:0000259" key="6">
    <source>
        <dbReference type="Pfam" id="PF04542"/>
    </source>
</evidence>
<keyword evidence="2" id="KW-0805">Transcription regulation</keyword>
<dbReference type="Gene3D" id="1.10.1740.10">
    <property type="match status" value="1"/>
</dbReference>
<dbReference type="SUPFAM" id="SSF88946">
    <property type="entry name" value="Sigma2 domain of RNA polymerase sigma factors"/>
    <property type="match status" value="1"/>
</dbReference>
<dbReference type="InterPro" id="IPR007627">
    <property type="entry name" value="RNA_pol_sigma70_r2"/>
</dbReference>
<evidence type="ECO:0000313" key="8">
    <source>
        <dbReference type="EMBL" id="MCM8747755.1"/>
    </source>
</evidence>